<dbReference type="GO" id="GO:0000160">
    <property type="term" value="P:phosphorelay signal transduction system"/>
    <property type="evidence" value="ECO:0007669"/>
    <property type="project" value="InterPro"/>
</dbReference>
<dbReference type="Proteomes" id="UP000479692">
    <property type="component" value="Unassembled WGS sequence"/>
</dbReference>
<name>A0A7C9HWL5_9GAMM</name>
<keyword evidence="5" id="KW-1185">Reference proteome</keyword>
<dbReference type="PROSITE" id="PS51755">
    <property type="entry name" value="OMPR_PHOB"/>
    <property type="match status" value="1"/>
</dbReference>
<proteinExistence type="predicted"/>
<organism evidence="4 5">
    <name type="scientific">Noviluteimonas gilva</name>
    <dbReference type="NCBI Taxonomy" id="2682097"/>
    <lineage>
        <taxon>Bacteria</taxon>
        <taxon>Pseudomonadati</taxon>
        <taxon>Pseudomonadota</taxon>
        <taxon>Gammaproteobacteria</taxon>
        <taxon>Lysobacterales</taxon>
        <taxon>Lysobacteraceae</taxon>
        <taxon>Noviluteimonas</taxon>
    </lineage>
</organism>
<dbReference type="SMART" id="SM00862">
    <property type="entry name" value="Trans_reg_C"/>
    <property type="match status" value="1"/>
</dbReference>
<evidence type="ECO:0000259" key="3">
    <source>
        <dbReference type="PROSITE" id="PS51755"/>
    </source>
</evidence>
<dbReference type="GO" id="GO:0006355">
    <property type="term" value="P:regulation of DNA-templated transcription"/>
    <property type="evidence" value="ECO:0007669"/>
    <property type="project" value="InterPro"/>
</dbReference>
<dbReference type="SUPFAM" id="SSF46894">
    <property type="entry name" value="C-terminal effector domain of the bipartite response regulators"/>
    <property type="match status" value="1"/>
</dbReference>
<dbReference type="EMBL" id="WOXT01000004">
    <property type="protein sequence ID" value="MUV15318.1"/>
    <property type="molecule type" value="Genomic_DNA"/>
</dbReference>
<dbReference type="Gene3D" id="1.10.10.10">
    <property type="entry name" value="Winged helix-like DNA-binding domain superfamily/Winged helix DNA-binding domain"/>
    <property type="match status" value="1"/>
</dbReference>
<accession>A0A7C9HWL5</accession>
<feature type="DNA-binding region" description="OmpR/PhoB-type" evidence="2">
    <location>
        <begin position="47"/>
        <end position="145"/>
    </location>
</feature>
<gene>
    <name evidence="4" type="ORF">GN331_14020</name>
</gene>
<evidence type="ECO:0000256" key="1">
    <source>
        <dbReference type="ARBA" id="ARBA00023125"/>
    </source>
</evidence>
<dbReference type="InterPro" id="IPR016032">
    <property type="entry name" value="Sig_transdc_resp-reg_C-effctor"/>
</dbReference>
<evidence type="ECO:0000313" key="5">
    <source>
        <dbReference type="Proteomes" id="UP000479692"/>
    </source>
</evidence>
<reference evidence="4 5" key="1">
    <citation type="submission" date="2019-12" db="EMBL/GenBank/DDBJ databases">
        <authorList>
            <person name="Xu J."/>
        </authorList>
    </citation>
    <scope>NUCLEOTIDE SEQUENCE [LARGE SCALE GENOMIC DNA]</scope>
    <source>
        <strain evidence="4 5">HX-5-24</strain>
    </source>
</reference>
<protein>
    <recommendedName>
        <fullName evidence="3">OmpR/PhoB-type domain-containing protein</fullName>
    </recommendedName>
</protein>
<dbReference type="GO" id="GO:0003677">
    <property type="term" value="F:DNA binding"/>
    <property type="evidence" value="ECO:0007669"/>
    <property type="project" value="UniProtKB-UniRule"/>
</dbReference>
<dbReference type="AlphaFoldDB" id="A0A7C9HWL5"/>
<comment type="caution">
    <text evidence="4">The sequence shown here is derived from an EMBL/GenBank/DDBJ whole genome shotgun (WGS) entry which is preliminary data.</text>
</comment>
<dbReference type="Pfam" id="PF00486">
    <property type="entry name" value="Trans_reg_C"/>
    <property type="match status" value="1"/>
</dbReference>
<dbReference type="InterPro" id="IPR001867">
    <property type="entry name" value="OmpR/PhoB-type_DNA-bd"/>
</dbReference>
<sequence>MQAESAPLHIGCLGREVGVPNVPTGGSRDVRVCALGQSMQDSPRDPGQVYRFDDVEVRARPIGVRRGDRMIGVEPKAHAVLLQLLSHAGEAIERERLLDTVWGHRHVTPSVLNRIVAQLRRALGDDASNPRYIQTLHGRGYRFMVQPEKLADEHGEENETTRSH</sequence>
<keyword evidence="1 2" id="KW-0238">DNA-binding</keyword>
<evidence type="ECO:0000313" key="4">
    <source>
        <dbReference type="EMBL" id="MUV15318.1"/>
    </source>
</evidence>
<evidence type="ECO:0000256" key="2">
    <source>
        <dbReference type="PROSITE-ProRule" id="PRU01091"/>
    </source>
</evidence>
<feature type="domain" description="OmpR/PhoB-type" evidence="3">
    <location>
        <begin position="47"/>
        <end position="145"/>
    </location>
</feature>
<dbReference type="InterPro" id="IPR036388">
    <property type="entry name" value="WH-like_DNA-bd_sf"/>
</dbReference>
<dbReference type="CDD" id="cd00383">
    <property type="entry name" value="trans_reg_C"/>
    <property type="match status" value="1"/>
</dbReference>